<dbReference type="STRING" id="94869.SAMN04488529_10293"/>
<evidence type="ECO:0000256" key="7">
    <source>
        <dbReference type="ARBA" id="ARBA00022833"/>
    </source>
</evidence>
<dbReference type="SUPFAM" id="SSF101821">
    <property type="entry name" value="Aminopeptidase/glucanase lid domain"/>
    <property type="match status" value="1"/>
</dbReference>
<evidence type="ECO:0000256" key="10">
    <source>
        <dbReference type="RuleBase" id="RU004387"/>
    </source>
</evidence>
<evidence type="ECO:0000313" key="12">
    <source>
        <dbReference type="Proteomes" id="UP000198597"/>
    </source>
</evidence>
<dbReference type="GO" id="GO:0004177">
    <property type="term" value="F:aminopeptidase activity"/>
    <property type="evidence" value="ECO:0007669"/>
    <property type="project" value="UniProtKB-KW"/>
</dbReference>
<dbReference type="Proteomes" id="UP000198597">
    <property type="component" value="Unassembled WGS sequence"/>
</dbReference>
<keyword evidence="6 9" id="KW-0378">Hydrolase</keyword>
<evidence type="ECO:0000256" key="6">
    <source>
        <dbReference type="ARBA" id="ARBA00022801"/>
    </source>
</evidence>
<keyword evidence="5 9" id="KW-0479">Metal-binding</keyword>
<dbReference type="GO" id="GO:0006508">
    <property type="term" value="P:proteolysis"/>
    <property type="evidence" value="ECO:0007669"/>
    <property type="project" value="UniProtKB-KW"/>
</dbReference>
<evidence type="ECO:0000256" key="9">
    <source>
        <dbReference type="RuleBase" id="RU004386"/>
    </source>
</evidence>
<gene>
    <name evidence="11" type="ORF">SAMN04488529_10293</name>
</gene>
<evidence type="ECO:0000256" key="4">
    <source>
        <dbReference type="ARBA" id="ARBA00022670"/>
    </source>
</evidence>
<evidence type="ECO:0000256" key="3">
    <source>
        <dbReference type="ARBA" id="ARBA00022438"/>
    </source>
</evidence>
<dbReference type="GO" id="GO:0008237">
    <property type="term" value="F:metallopeptidase activity"/>
    <property type="evidence" value="ECO:0007669"/>
    <property type="project" value="UniProtKB-KW"/>
</dbReference>
<comment type="cofactor">
    <cofactor evidence="1 10">
        <name>Zn(2+)</name>
        <dbReference type="ChEBI" id="CHEBI:29105"/>
    </cofactor>
</comment>
<dbReference type="RefSeq" id="WP_089966728.1">
    <property type="nucleotide sequence ID" value="NZ_FNJM01000002.1"/>
</dbReference>
<proteinExistence type="inferred from homology"/>
<dbReference type="CDD" id="cd05658">
    <property type="entry name" value="M18_DAP"/>
    <property type="match status" value="1"/>
</dbReference>
<keyword evidence="4 9" id="KW-0645">Protease</keyword>
<sequence>MEKKSALELLDFIYESPSAYHGVVKVRQLLDANGFSEVKEADKWNLKKDGKYYTVKNDSAIIAFVVGNGDVVEDGFRLIGAHTDTPGFRIKPNPEMTTEGKYLKLNTEGYGGPILNTWYDRPLSIAGKVTLKGASVLKPEVKLVNINKPLMIIPNLAIHMNREVNEGYAINKQKDTLPLLGLINEKFEKDGHLLKLIAEELNVNSEEILGFDLALYEYEKGCLIGMNEELISSARLDDMWMVYAGTKALVDSKSNKATKVMVCIDNEEIGNLTAQGASSNLLIHTLERITLALGKDKEDFYRTLSNSVMISADLAHAVHPNLPEKHDLTNKPVLEGGPVLKIAAAGSYSTDSFNAAIFTEVCKKAGVPFQKFVNRSDVRGGTTIGPVTAANLTIPVIDMGAPVLGMHSIRELAAVKDNTYTIKAFTEFYNV</sequence>
<dbReference type="GO" id="GO:0005737">
    <property type="term" value="C:cytoplasm"/>
    <property type="evidence" value="ECO:0007669"/>
    <property type="project" value="UniProtKB-ARBA"/>
</dbReference>
<keyword evidence="12" id="KW-1185">Reference proteome</keyword>
<dbReference type="NCBIfam" id="NF002759">
    <property type="entry name" value="PRK02813.1"/>
    <property type="match status" value="1"/>
</dbReference>
<keyword evidence="3 9" id="KW-0031">Aminopeptidase</keyword>
<evidence type="ECO:0000313" key="11">
    <source>
        <dbReference type="EMBL" id="SDP09135.1"/>
    </source>
</evidence>
<dbReference type="PANTHER" id="PTHR28570">
    <property type="entry name" value="ASPARTYL AMINOPEPTIDASE"/>
    <property type="match status" value="1"/>
</dbReference>
<dbReference type="EC" id="3.4.11.-" evidence="10"/>
<dbReference type="Gene3D" id="2.30.250.10">
    <property type="entry name" value="Aminopeptidase i, Domain 2"/>
    <property type="match status" value="1"/>
</dbReference>
<evidence type="ECO:0000256" key="8">
    <source>
        <dbReference type="ARBA" id="ARBA00023049"/>
    </source>
</evidence>
<dbReference type="GO" id="GO:0008270">
    <property type="term" value="F:zinc ion binding"/>
    <property type="evidence" value="ECO:0007669"/>
    <property type="project" value="InterPro"/>
</dbReference>
<accession>A0A1H0PWT4</accession>
<dbReference type="FunFam" id="2.30.250.10:FF:000003">
    <property type="entry name" value="Probable M18 family aminopeptidase 2"/>
    <property type="match status" value="1"/>
</dbReference>
<dbReference type="OrthoDB" id="9764268at2"/>
<dbReference type="PANTHER" id="PTHR28570:SF3">
    <property type="entry name" value="ASPARTYL AMINOPEPTIDASE"/>
    <property type="match status" value="1"/>
</dbReference>
<dbReference type="InterPro" id="IPR001948">
    <property type="entry name" value="Peptidase_M18"/>
</dbReference>
<organism evidence="11 12">
    <name type="scientific">Clostridium gasigenes</name>
    <dbReference type="NCBI Taxonomy" id="94869"/>
    <lineage>
        <taxon>Bacteria</taxon>
        <taxon>Bacillati</taxon>
        <taxon>Bacillota</taxon>
        <taxon>Clostridia</taxon>
        <taxon>Eubacteriales</taxon>
        <taxon>Clostridiaceae</taxon>
        <taxon>Clostridium</taxon>
    </lineage>
</organism>
<dbReference type="Pfam" id="PF02127">
    <property type="entry name" value="Peptidase_M18"/>
    <property type="match status" value="1"/>
</dbReference>
<dbReference type="PRINTS" id="PR00932">
    <property type="entry name" value="AMINO1PTASE"/>
</dbReference>
<dbReference type="AlphaFoldDB" id="A0A1H0PWT4"/>
<protein>
    <recommendedName>
        <fullName evidence="10">M18 family aminopeptidase</fullName>
        <ecNumber evidence="10">3.4.11.-</ecNumber>
    </recommendedName>
</protein>
<keyword evidence="7 9" id="KW-0862">Zinc</keyword>
<dbReference type="SUPFAM" id="SSF53187">
    <property type="entry name" value="Zn-dependent exopeptidases"/>
    <property type="match status" value="1"/>
</dbReference>
<keyword evidence="8 9" id="KW-0482">Metalloprotease</keyword>
<dbReference type="EMBL" id="FNJM01000002">
    <property type="protein sequence ID" value="SDP09135.1"/>
    <property type="molecule type" value="Genomic_DNA"/>
</dbReference>
<evidence type="ECO:0000256" key="2">
    <source>
        <dbReference type="ARBA" id="ARBA00008290"/>
    </source>
</evidence>
<evidence type="ECO:0000256" key="1">
    <source>
        <dbReference type="ARBA" id="ARBA00001947"/>
    </source>
</evidence>
<name>A0A1H0PWT4_9CLOT</name>
<evidence type="ECO:0000256" key="5">
    <source>
        <dbReference type="ARBA" id="ARBA00022723"/>
    </source>
</evidence>
<comment type="similarity">
    <text evidence="2 9">Belongs to the peptidase M18 family.</text>
</comment>
<dbReference type="InterPro" id="IPR023358">
    <property type="entry name" value="Peptidase_M18_dom2"/>
</dbReference>
<dbReference type="Gene3D" id="3.40.630.10">
    <property type="entry name" value="Zn peptidases"/>
    <property type="match status" value="1"/>
</dbReference>
<reference evidence="11 12" key="1">
    <citation type="submission" date="2016-10" db="EMBL/GenBank/DDBJ databases">
        <authorList>
            <person name="de Groot N.N."/>
        </authorList>
    </citation>
    <scope>NUCLEOTIDE SEQUENCE [LARGE SCALE GENOMIC DNA]</scope>
    <source>
        <strain evidence="11 12">DSM 12272</strain>
    </source>
</reference>